<dbReference type="SMR" id="B4IRZ7"/>
<dbReference type="HOGENOM" id="CLU_3020243_0_0_1"/>
<organism evidence="2">
    <name type="scientific">Drosophila persimilis</name>
    <name type="common">Fruit fly</name>
    <dbReference type="NCBI Taxonomy" id="7234"/>
    <lineage>
        <taxon>Eukaryota</taxon>
        <taxon>Metazoa</taxon>
        <taxon>Ecdysozoa</taxon>
        <taxon>Arthropoda</taxon>
        <taxon>Hexapoda</taxon>
        <taxon>Insecta</taxon>
        <taxon>Pterygota</taxon>
        <taxon>Neoptera</taxon>
        <taxon>Endopterygota</taxon>
        <taxon>Diptera</taxon>
        <taxon>Brachycera</taxon>
        <taxon>Muscomorpha</taxon>
        <taxon>Ephydroidea</taxon>
        <taxon>Drosophilidae</taxon>
        <taxon>Drosophila</taxon>
        <taxon>Sophophora</taxon>
    </lineage>
</organism>
<reference evidence="1 2" key="1">
    <citation type="journal article" date="2007" name="Nature">
        <title>Evolution of genes and genomes on the Drosophila phylogeny.</title>
        <authorList>
            <consortium name="Drosophila 12 Genomes Consortium"/>
            <person name="Clark A.G."/>
            <person name="Eisen M.B."/>
            <person name="Smith D.R."/>
            <person name="Bergman C.M."/>
            <person name="Oliver B."/>
            <person name="Markow T.A."/>
            <person name="Kaufman T.C."/>
            <person name="Kellis M."/>
            <person name="Gelbart W."/>
            <person name="Iyer V.N."/>
            <person name="Pollard D.A."/>
            <person name="Sackton T.B."/>
            <person name="Larracuente A.M."/>
            <person name="Singh N.D."/>
            <person name="Abad J.P."/>
            <person name="Abt D.N."/>
            <person name="Adryan B."/>
            <person name="Aguade M."/>
            <person name="Akashi H."/>
            <person name="Anderson W.W."/>
            <person name="Aquadro C.F."/>
            <person name="Ardell D.H."/>
            <person name="Arguello R."/>
            <person name="Artieri C.G."/>
            <person name="Barbash D.A."/>
            <person name="Barker D."/>
            <person name="Barsanti P."/>
            <person name="Batterham P."/>
            <person name="Batzoglou S."/>
            <person name="Begun D."/>
            <person name="Bhutkar A."/>
            <person name="Blanco E."/>
            <person name="Bosak S.A."/>
            <person name="Bradley R.K."/>
            <person name="Brand A.D."/>
            <person name="Brent M.R."/>
            <person name="Brooks A.N."/>
            <person name="Brown R.H."/>
            <person name="Butlin R.K."/>
            <person name="Caggese C."/>
            <person name="Calvi B.R."/>
            <person name="Bernardo de Carvalho A."/>
            <person name="Caspi A."/>
            <person name="Castrezana S."/>
            <person name="Celniker S.E."/>
            <person name="Chang J.L."/>
            <person name="Chapple C."/>
            <person name="Chatterji S."/>
            <person name="Chinwalla A."/>
            <person name="Civetta A."/>
            <person name="Clifton S.W."/>
            <person name="Comeron J.M."/>
            <person name="Costello J.C."/>
            <person name="Coyne J.A."/>
            <person name="Daub J."/>
            <person name="David R.G."/>
            <person name="Delcher A.L."/>
            <person name="Delehaunty K."/>
            <person name="Do C.B."/>
            <person name="Ebling H."/>
            <person name="Edwards K."/>
            <person name="Eickbush T."/>
            <person name="Evans J.D."/>
            <person name="Filipski A."/>
            <person name="Findeiss S."/>
            <person name="Freyhult E."/>
            <person name="Fulton L."/>
            <person name="Fulton R."/>
            <person name="Garcia A.C."/>
            <person name="Gardiner A."/>
            <person name="Garfield D.A."/>
            <person name="Garvin B.E."/>
            <person name="Gibson G."/>
            <person name="Gilbert D."/>
            <person name="Gnerre S."/>
            <person name="Godfrey J."/>
            <person name="Good R."/>
            <person name="Gotea V."/>
            <person name="Gravely B."/>
            <person name="Greenberg A.J."/>
            <person name="Griffiths-Jones S."/>
            <person name="Gross S."/>
            <person name="Guigo R."/>
            <person name="Gustafson E.A."/>
            <person name="Haerty W."/>
            <person name="Hahn M.W."/>
            <person name="Halligan D.L."/>
            <person name="Halpern A.L."/>
            <person name="Halter G.M."/>
            <person name="Han M.V."/>
            <person name="Heger A."/>
            <person name="Hillier L."/>
            <person name="Hinrichs A.S."/>
            <person name="Holmes I."/>
            <person name="Hoskins R.A."/>
            <person name="Hubisz M.J."/>
            <person name="Hultmark D."/>
            <person name="Huntley M.A."/>
            <person name="Jaffe D.B."/>
            <person name="Jagadeeshan S."/>
            <person name="Jeck W.R."/>
            <person name="Johnson J."/>
            <person name="Jones C.D."/>
            <person name="Jordan W.C."/>
            <person name="Karpen G.H."/>
            <person name="Kataoka E."/>
            <person name="Keightley P.D."/>
            <person name="Kheradpour P."/>
            <person name="Kirkness E.F."/>
            <person name="Koerich L.B."/>
            <person name="Kristiansen K."/>
            <person name="Kudrna D."/>
            <person name="Kulathinal R.J."/>
            <person name="Kumar S."/>
            <person name="Kwok R."/>
            <person name="Lander E."/>
            <person name="Langley C.H."/>
            <person name="Lapoint R."/>
            <person name="Lazzaro B.P."/>
            <person name="Lee S.J."/>
            <person name="Levesque L."/>
            <person name="Li R."/>
            <person name="Lin C.F."/>
            <person name="Lin M.F."/>
            <person name="Lindblad-Toh K."/>
            <person name="Llopart A."/>
            <person name="Long M."/>
            <person name="Low L."/>
            <person name="Lozovsky E."/>
            <person name="Lu J."/>
            <person name="Luo M."/>
            <person name="Machado C.A."/>
            <person name="Makalowski W."/>
            <person name="Marzo M."/>
            <person name="Matsuda M."/>
            <person name="Matzkin L."/>
            <person name="McAllister B."/>
            <person name="McBride C.S."/>
            <person name="McKernan B."/>
            <person name="McKernan K."/>
            <person name="Mendez-Lago M."/>
            <person name="Minx P."/>
            <person name="Mollenhauer M.U."/>
            <person name="Montooth K."/>
            <person name="Mount S.M."/>
            <person name="Mu X."/>
            <person name="Myers E."/>
            <person name="Negre B."/>
            <person name="Newfeld S."/>
            <person name="Nielsen R."/>
            <person name="Noor M.A."/>
            <person name="O'Grady P."/>
            <person name="Pachter L."/>
            <person name="Papaceit M."/>
            <person name="Parisi M.J."/>
            <person name="Parisi M."/>
            <person name="Parts L."/>
            <person name="Pedersen J.S."/>
            <person name="Pesole G."/>
            <person name="Phillippy A.M."/>
            <person name="Ponting C.P."/>
            <person name="Pop M."/>
            <person name="Porcelli D."/>
            <person name="Powell J.R."/>
            <person name="Prohaska S."/>
            <person name="Pruitt K."/>
            <person name="Puig M."/>
            <person name="Quesneville H."/>
            <person name="Ram K.R."/>
            <person name="Rand D."/>
            <person name="Rasmussen M.D."/>
            <person name="Reed L.K."/>
            <person name="Reenan R."/>
            <person name="Reily A."/>
            <person name="Remington K.A."/>
            <person name="Rieger T.T."/>
            <person name="Ritchie M.G."/>
            <person name="Robin C."/>
            <person name="Rogers Y.H."/>
            <person name="Rohde C."/>
            <person name="Rozas J."/>
            <person name="Rubenfield M.J."/>
            <person name="Ruiz A."/>
            <person name="Russo S."/>
            <person name="Salzberg S.L."/>
            <person name="Sanchez-Gracia A."/>
            <person name="Saranga D.J."/>
            <person name="Sato H."/>
            <person name="Schaeffer S.W."/>
            <person name="Schatz M.C."/>
            <person name="Schlenke T."/>
            <person name="Schwartz R."/>
            <person name="Segarra C."/>
            <person name="Singh R.S."/>
            <person name="Sirot L."/>
            <person name="Sirota M."/>
            <person name="Sisneros N.B."/>
            <person name="Smith C.D."/>
            <person name="Smith T.F."/>
            <person name="Spieth J."/>
            <person name="Stage D.E."/>
            <person name="Stark A."/>
            <person name="Stephan W."/>
            <person name="Strausberg R.L."/>
            <person name="Strempel S."/>
            <person name="Sturgill D."/>
            <person name="Sutton G."/>
            <person name="Sutton G.G."/>
            <person name="Tao W."/>
            <person name="Teichmann S."/>
            <person name="Tobari Y.N."/>
            <person name="Tomimura Y."/>
            <person name="Tsolas J.M."/>
            <person name="Valente V.L."/>
            <person name="Venter E."/>
            <person name="Venter J.C."/>
            <person name="Vicario S."/>
            <person name="Vieira F.G."/>
            <person name="Vilella A.J."/>
            <person name="Villasante A."/>
            <person name="Walenz B."/>
            <person name="Wang J."/>
            <person name="Wasserman M."/>
            <person name="Watts T."/>
            <person name="Wilson D."/>
            <person name="Wilson R.K."/>
            <person name="Wing R.A."/>
            <person name="Wolfner M.F."/>
            <person name="Wong A."/>
            <person name="Wong G.K."/>
            <person name="Wu C.I."/>
            <person name="Wu G."/>
            <person name="Yamamoto D."/>
            <person name="Yang H.P."/>
            <person name="Yang S.P."/>
            <person name="Yorke J.A."/>
            <person name="Yoshida K."/>
            <person name="Zdobnov E."/>
            <person name="Zhang P."/>
            <person name="Zhang Y."/>
            <person name="Zimin A.V."/>
            <person name="Baldwin J."/>
            <person name="Abdouelleil A."/>
            <person name="Abdulkadir J."/>
            <person name="Abebe A."/>
            <person name="Abera B."/>
            <person name="Abreu J."/>
            <person name="Acer S.C."/>
            <person name="Aftuck L."/>
            <person name="Alexander A."/>
            <person name="An P."/>
            <person name="Anderson E."/>
            <person name="Anderson S."/>
            <person name="Arachi H."/>
            <person name="Azer M."/>
            <person name="Bachantsang P."/>
            <person name="Barry A."/>
            <person name="Bayul T."/>
            <person name="Berlin A."/>
            <person name="Bessette D."/>
            <person name="Bloom T."/>
            <person name="Blye J."/>
            <person name="Boguslavskiy L."/>
            <person name="Bonnet C."/>
            <person name="Boukhgalter B."/>
            <person name="Bourzgui I."/>
            <person name="Brown A."/>
            <person name="Cahill P."/>
            <person name="Channer S."/>
            <person name="Cheshatsang Y."/>
            <person name="Chuda L."/>
            <person name="Citroen M."/>
            <person name="Collymore A."/>
            <person name="Cooke P."/>
            <person name="Costello M."/>
            <person name="D'Aco K."/>
            <person name="Daza R."/>
            <person name="De Haan G."/>
            <person name="DeGray S."/>
            <person name="DeMaso C."/>
            <person name="Dhargay N."/>
            <person name="Dooley K."/>
            <person name="Dooley E."/>
            <person name="Doricent M."/>
            <person name="Dorje P."/>
            <person name="Dorjee K."/>
            <person name="Dupes A."/>
            <person name="Elong R."/>
            <person name="Falk J."/>
            <person name="Farina A."/>
            <person name="Faro S."/>
            <person name="Ferguson D."/>
            <person name="Fisher S."/>
            <person name="Foley C.D."/>
            <person name="Franke A."/>
            <person name="Friedrich D."/>
            <person name="Gadbois L."/>
            <person name="Gearin G."/>
            <person name="Gearin C.R."/>
            <person name="Giannoukos G."/>
            <person name="Goode T."/>
            <person name="Graham J."/>
            <person name="Grandbois E."/>
            <person name="Grewal S."/>
            <person name="Gyaltsen K."/>
            <person name="Hafez N."/>
            <person name="Hagos B."/>
            <person name="Hall J."/>
            <person name="Henson C."/>
            <person name="Hollinger A."/>
            <person name="Honan T."/>
            <person name="Huard M.D."/>
            <person name="Hughes L."/>
            <person name="Hurhula B."/>
            <person name="Husby M.E."/>
            <person name="Kamat A."/>
            <person name="Kanga B."/>
            <person name="Kashin S."/>
            <person name="Khazanovich D."/>
            <person name="Kisner P."/>
            <person name="Lance K."/>
            <person name="Lara M."/>
            <person name="Lee W."/>
            <person name="Lennon N."/>
            <person name="Letendre F."/>
            <person name="LeVine R."/>
            <person name="Lipovsky A."/>
            <person name="Liu X."/>
            <person name="Liu J."/>
            <person name="Liu S."/>
            <person name="Lokyitsang T."/>
            <person name="Lokyitsang Y."/>
            <person name="Lubonja R."/>
            <person name="Lui A."/>
            <person name="MacDonald P."/>
            <person name="Magnisalis V."/>
            <person name="Maru K."/>
            <person name="Matthews C."/>
            <person name="McCusker W."/>
            <person name="McDonough S."/>
            <person name="Mehta T."/>
            <person name="Meldrim J."/>
            <person name="Meneus L."/>
            <person name="Mihai O."/>
            <person name="Mihalev A."/>
            <person name="Mihova T."/>
            <person name="Mittelman R."/>
            <person name="Mlenga V."/>
            <person name="Montmayeur A."/>
            <person name="Mulrain L."/>
            <person name="Navidi A."/>
            <person name="Naylor J."/>
            <person name="Negash T."/>
            <person name="Nguyen T."/>
            <person name="Nguyen N."/>
            <person name="Nicol R."/>
            <person name="Norbu C."/>
            <person name="Norbu N."/>
            <person name="Novod N."/>
            <person name="O'Neill B."/>
            <person name="Osman S."/>
            <person name="Markiewicz E."/>
            <person name="Oyono O.L."/>
            <person name="Patti C."/>
            <person name="Phunkhang P."/>
            <person name="Pierre F."/>
            <person name="Priest M."/>
            <person name="Raghuraman S."/>
            <person name="Rege F."/>
            <person name="Reyes R."/>
            <person name="Rise C."/>
            <person name="Rogov P."/>
            <person name="Ross K."/>
            <person name="Ryan E."/>
            <person name="Settipalli S."/>
            <person name="Shea T."/>
            <person name="Sherpa N."/>
            <person name="Shi L."/>
            <person name="Shih D."/>
            <person name="Sparrow T."/>
            <person name="Spaulding J."/>
            <person name="Stalker J."/>
            <person name="Stange-Thomann N."/>
            <person name="Stavropoulos S."/>
            <person name="Stone C."/>
            <person name="Strader C."/>
            <person name="Tesfaye S."/>
            <person name="Thomson T."/>
            <person name="Thoulutsang Y."/>
            <person name="Thoulutsang D."/>
            <person name="Topham K."/>
            <person name="Topping I."/>
            <person name="Tsamla T."/>
            <person name="Vassiliev H."/>
            <person name="Vo A."/>
            <person name="Wangchuk T."/>
            <person name="Wangdi T."/>
            <person name="Weiand M."/>
            <person name="Wilkinson J."/>
            <person name="Wilson A."/>
            <person name="Yadav S."/>
            <person name="Young G."/>
            <person name="Yu Q."/>
            <person name="Zembek L."/>
            <person name="Zhong D."/>
            <person name="Zimmer A."/>
            <person name="Zwirko Z."/>
            <person name="Jaffe D.B."/>
            <person name="Alvarez P."/>
            <person name="Brockman W."/>
            <person name="Butler J."/>
            <person name="Chin C."/>
            <person name="Gnerre S."/>
            <person name="Grabherr M."/>
            <person name="Kleber M."/>
            <person name="Mauceli E."/>
            <person name="MacCallum I."/>
        </authorList>
    </citation>
    <scope>NUCLEOTIDE SEQUENCE [LARGE SCALE GENOMIC DNA]</scope>
    <source>
        <strain evidence="2">MSH-3 / Tucson 14011-0111.49</strain>
    </source>
</reference>
<accession>B4IRZ7</accession>
<gene>
    <name evidence="1" type="primary">Dper\GL26928</name>
    <name evidence="1" type="ORF">Dper_GL26928</name>
</gene>
<dbReference type="OrthoDB" id="10251605at2759"/>
<dbReference type="Proteomes" id="UP000008744">
    <property type="component" value="Unassembled WGS sequence"/>
</dbReference>
<proteinExistence type="predicted"/>
<dbReference type="AlphaFoldDB" id="B4IRZ7"/>
<name>B4IRZ7_DROPE</name>
<protein>
    <submittedName>
        <fullName evidence="1">GL26928</fullName>
    </submittedName>
</protein>
<evidence type="ECO:0000313" key="1">
    <source>
        <dbReference type="EMBL" id="EDW39959.1"/>
    </source>
</evidence>
<keyword evidence="2" id="KW-1185">Reference proteome</keyword>
<dbReference type="STRING" id="7234.B4IRZ7"/>
<evidence type="ECO:0000313" key="2">
    <source>
        <dbReference type="Proteomes" id="UP000008744"/>
    </source>
</evidence>
<dbReference type="EMBL" id="CH697052">
    <property type="protein sequence ID" value="EDW39959.1"/>
    <property type="molecule type" value="Genomic_DNA"/>
</dbReference>
<sequence>ENLDPWAANGLGVDVTREDRQRKCAECQRWLLQIKNLPESIHFGGTLSQLQNIIVF</sequence>
<feature type="non-terminal residue" evidence="1">
    <location>
        <position position="1"/>
    </location>
</feature>